<reference evidence="2 3" key="1">
    <citation type="submission" date="2019-03" db="EMBL/GenBank/DDBJ databases">
        <title>First draft genome of Liparis tanakae, snailfish: a comprehensive survey of snailfish specific genes.</title>
        <authorList>
            <person name="Kim W."/>
            <person name="Song I."/>
            <person name="Jeong J.-H."/>
            <person name="Kim D."/>
            <person name="Kim S."/>
            <person name="Ryu S."/>
            <person name="Song J.Y."/>
            <person name="Lee S.K."/>
        </authorList>
    </citation>
    <scope>NUCLEOTIDE SEQUENCE [LARGE SCALE GENOMIC DNA]</scope>
    <source>
        <tissue evidence="2">Muscle</tissue>
    </source>
</reference>
<evidence type="ECO:0000256" key="1">
    <source>
        <dbReference type="SAM" id="MobiDB-lite"/>
    </source>
</evidence>
<keyword evidence="3" id="KW-1185">Reference proteome</keyword>
<proteinExistence type="predicted"/>
<feature type="region of interest" description="Disordered" evidence="1">
    <location>
        <begin position="85"/>
        <end position="106"/>
    </location>
</feature>
<comment type="caution">
    <text evidence="2">The sequence shown here is derived from an EMBL/GenBank/DDBJ whole genome shotgun (WGS) entry which is preliminary data.</text>
</comment>
<sequence>MKEGKETPYSCLYASPKAYFSMFTVGYKGLRSASSLRFGLQCRWFCGLGLIGRLEQPRRLNRKIVNANYCQHLAVREAEERWREAEEQTGDRLGMEDLAKCGESAQ</sequence>
<gene>
    <name evidence="2" type="ORF">EYF80_002698</name>
</gene>
<evidence type="ECO:0000313" key="2">
    <source>
        <dbReference type="EMBL" id="TNN86943.1"/>
    </source>
</evidence>
<dbReference type="EMBL" id="SRLO01000012">
    <property type="protein sequence ID" value="TNN86943.1"/>
    <property type="molecule type" value="Genomic_DNA"/>
</dbReference>
<dbReference type="AlphaFoldDB" id="A0A4Z2JB10"/>
<dbReference type="Proteomes" id="UP000314294">
    <property type="component" value="Unassembled WGS sequence"/>
</dbReference>
<evidence type="ECO:0000313" key="3">
    <source>
        <dbReference type="Proteomes" id="UP000314294"/>
    </source>
</evidence>
<feature type="compositionally biased region" description="Basic and acidic residues" evidence="1">
    <location>
        <begin position="85"/>
        <end position="100"/>
    </location>
</feature>
<organism evidence="2 3">
    <name type="scientific">Liparis tanakae</name>
    <name type="common">Tanaka's snailfish</name>
    <dbReference type="NCBI Taxonomy" id="230148"/>
    <lineage>
        <taxon>Eukaryota</taxon>
        <taxon>Metazoa</taxon>
        <taxon>Chordata</taxon>
        <taxon>Craniata</taxon>
        <taxon>Vertebrata</taxon>
        <taxon>Euteleostomi</taxon>
        <taxon>Actinopterygii</taxon>
        <taxon>Neopterygii</taxon>
        <taxon>Teleostei</taxon>
        <taxon>Neoteleostei</taxon>
        <taxon>Acanthomorphata</taxon>
        <taxon>Eupercaria</taxon>
        <taxon>Perciformes</taxon>
        <taxon>Cottioidei</taxon>
        <taxon>Cottales</taxon>
        <taxon>Liparidae</taxon>
        <taxon>Liparis</taxon>
    </lineage>
</organism>
<accession>A0A4Z2JB10</accession>
<protein>
    <submittedName>
        <fullName evidence="2">Uncharacterized protein</fullName>
    </submittedName>
</protein>
<name>A0A4Z2JB10_9TELE</name>